<comment type="subcellular location">
    <subcellularLocation>
        <location evidence="1">Nucleus</location>
    </subcellularLocation>
</comment>
<dbReference type="InterPro" id="IPR001471">
    <property type="entry name" value="AP2/ERF_dom"/>
</dbReference>
<comment type="caution">
    <text evidence="10">The sequence shown here is derived from an EMBL/GenBank/DDBJ whole genome shotgun (WGS) entry which is preliminary data.</text>
</comment>
<dbReference type="GO" id="GO:0003700">
    <property type="term" value="F:DNA-binding transcription factor activity"/>
    <property type="evidence" value="ECO:0007669"/>
    <property type="project" value="InterPro"/>
</dbReference>
<dbReference type="FunFam" id="3.30.730.10:FF:000002">
    <property type="entry name" value="AP2-like ethylene-responsive transcription factor"/>
    <property type="match status" value="1"/>
</dbReference>
<evidence type="ECO:0000256" key="2">
    <source>
        <dbReference type="ARBA" id="ARBA00022737"/>
    </source>
</evidence>
<keyword evidence="2" id="KW-0677">Repeat</keyword>
<dbReference type="PRINTS" id="PR00367">
    <property type="entry name" value="ETHRSPELEMNT"/>
</dbReference>
<dbReference type="EMBL" id="NMUH01000722">
    <property type="protein sequence ID" value="MQL83839.1"/>
    <property type="molecule type" value="Genomic_DNA"/>
</dbReference>
<proteinExistence type="inferred from homology"/>
<keyword evidence="11" id="KW-1185">Reference proteome</keyword>
<gene>
    <name evidence="10" type="ORF">Taro_016341</name>
</gene>
<keyword evidence="4" id="KW-0238">DNA-binding</keyword>
<keyword evidence="6" id="KW-0539">Nucleus</keyword>
<protein>
    <recommendedName>
        <fullName evidence="9">AP2/ERF domain-containing protein</fullName>
    </recommendedName>
</protein>
<dbReference type="SMART" id="SM00380">
    <property type="entry name" value="AP2"/>
    <property type="match status" value="2"/>
</dbReference>
<dbReference type="PANTHER" id="PTHR32467:SF101">
    <property type="entry name" value="AP2-LIKE ETHYLENE-RESPONSIVE TRANSCRIPTION FACTOR AIL6"/>
    <property type="match status" value="1"/>
</dbReference>
<dbReference type="InterPro" id="IPR016177">
    <property type="entry name" value="DNA-bd_dom_sf"/>
</dbReference>
<name>A0A843UVY9_COLES</name>
<dbReference type="PROSITE" id="PS51032">
    <property type="entry name" value="AP2_ERF"/>
    <property type="match status" value="2"/>
</dbReference>
<dbReference type="OrthoDB" id="10466612at2759"/>
<feature type="domain" description="AP2/ERF" evidence="9">
    <location>
        <begin position="397"/>
        <end position="460"/>
    </location>
</feature>
<organism evidence="10 11">
    <name type="scientific">Colocasia esculenta</name>
    <name type="common">Wild taro</name>
    <name type="synonym">Arum esculentum</name>
    <dbReference type="NCBI Taxonomy" id="4460"/>
    <lineage>
        <taxon>Eukaryota</taxon>
        <taxon>Viridiplantae</taxon>
        <taxon>Streptophyta</taxon>
        <taxon>Embryophyta</taxon>
        <taxon>Tracheophyta</taxon>
        <taxon>Spermatophyta</taxon>
        <taxon>Magnoliopsida</taxon>
        <taxon>Liliopsida</taxon>
        <taxon>Araceae</taxon>
        <taxon>Aroideae</taxon>
        <taxon>Colocasieae</taxon>
        <taxon>Colocasia</taxon>
    </lineage>
</organism>
<dbReference type="AlphaFoldDB" id="A0A843UVY9"/>
<evidence type="ECO:0000256" key="1">
    <source>
        <dbReference type="ARBA" id="ARBA00004123"/>
    </source>
</evidence>
<evidence type="ECO:0000256" key="8">
    <source>
        <dbReference type="SAM" id="MobiDB-lite"/>
    </source>
</evidence>
<dbReference type="CDD" id="cd00018">
    <property type="entry name" value="AP2"/>
    <property type="match status" value="2"/>
</dbReference>
<dbReference type="Proteomes" id="UP000652761">
    <property type="component" value="Unassembled WGS sequence"/>
</dbReference>
<dbReference type="GO" id="GO:0003677">
    <property type="term" value="F:DNA binding"/>
    <property type="evidence" value="ECO:0007669"/>
    <property type="project" value="UniProtKB-KW"/>
</dbReference>
<dbReference type="SUPFAM" id="SSF54171">
    <property type="entry name" value="DNA-binding domain"/>
    <property type="match status" value="2"/>
</dbReference>
<dbReference type="PANTHER" id="PTHR32467">
    <property type="entry name" value="AP2-LIKE ETHYLENE-RESPONSIVE TRANSCRIPTION FACTOR"/>
    <property type="match status" value="1"/>
</dbReference>
<accession>A0A843UVY9</accession>
<evidence type="ECO:0000313" key="10">
    <source>
        <dbReference type="EMBL" id="MQL83839.1"/>
    </source>
</evidence>
<dbReference type="Gene3D" id="3.30.730.10">
    <property type="entry name" value="AP2/ERF domain"/>
    <property type="match status" value="2"/>
</dbReference>
<feature type="region of interest" description="Disordered" evidence="8">
    <location>
        <begin position="1"/>
        <end position="32"/>
    </location>
</feature>
<dbReference type="GO" id="GO:0005634">
    <property type="term" value="C:nucleus"/>
    <property type="evidence" value="ECO:0007669"/>
    <property type="project" value="UniProtKB-SubCell"/>
</dbReference>
<evidence type="ECO:0000256" key="5">
    <source>
        <dbReference type="ARBA" id="ARBA00023163"/>
    </source>
</evidence>
<keyword evidence="5" id="KW-0804">Transcription</keyword>
<evidence type="ECO:0000313" key="11">
    <source>
        <dbReference type="Proteomes" id="UP000652761"/>
    </source>
</evidence>
<dbReference type="InterPro" id="IPR036955">
    <property type="entry name" value="AP2/ERF_dom_sf"/>
</dbReference>
<comment type="similarity">
    <text evidence="7">Belongs to the AP2/ERF transcription factor family. AP2 subfamily.</text>
</comment>
<keyword evidence="3" id="KW-0805">Transcription regulation</keyword>
<dbReference type="Pfam" id="PF00847">
    <property type="entry name" value="AP2"/>
    <property type="match status" value="1"/>
</dbReference>
<evidence type="ECO:0000256" key="6">
    <source>
        <dbReference type="ARBA" id="ARBA00023242"/>
    </source>
</evidence>
<reference evidence="10" key="1">
    <citation type="submission" date="2017-07" db="EMBL/GenBank/DDBJ databases">
        <title>Taro Niue Genome Assembly and Annotation.</title>
        <authorList>
            <person name="Atibalentja N."/>
            <person name="Keating K."/>
            <person name="Fields C.J."/>
        </authorList>
    </citation>
    <scope>NUCLEOTIDE SEQUENCE</scope>
    <source>
        <strain evidence="10">Niue_2</strain>
        <tissue evidence="10">Leaf</tissue>
    </source>
</reference>
<evidence type="ECO:0000256" key="7">
    <source>
        <dbReference type="ARBA" id="ARBA00037973"/>
    </source>
</evidence>
<evidence type="ECO:0000259" key="9">
    <source>
        <dbReference type="PROSITE" id="PS51032"/>
    </source>
</evidence>
<evidence type="ECO:0000256" key="3">
    <source>
        <dbReference type="ARBA" id="ARBA00023015"/>
    </source>
</evidence>
<evidence type="ECO:0000256" key="4">
    <source>
        <dbReference type="ARBA" id="ARBA00023125"/>
    </source>
</evidence>
<feature type="domain" description="AP2/ERF" evidence="9">
    <location>
        <begin position="496"/>
        <end position="554"/>
    </location>
</feature>
<sequence length="633" mass="67767">MGGPLRYGGPREPLNGTAAPPHLKGRGERRNRGWGVVGHRGAVRDYALKDGDKLEFSFPPEAAPPLLLATAGNPGPRTPPVLRAPVHTRSELSSRAVPRAVGYSAARRTGELLAPRTGFTCPTAALLRGWGRRSSGRVHRAEGGGGSRCYEHNLEMAPEDSISVPGVRNDVNSYFWYNWQQPFSAPQTEVFMPSSAEAASLATAGHSSSKIVNNGSTNGWLLPYPTAASPGDCSPHHDAINAISLPTFILPSALEWHHPFVCYGEGDADAAAEPAEVPQLEDFLGGHRGSTPPSGVTMEVQESPLLASGHCYLDLGQEAAAAAMGASSGNSSSEVESRSDNANQLVLFGQSPEVGQDIGLTCAPPVAVAEAYGGGPGGARGRTSARAMVGSAQRSSCYRGVTKHRWTGRYEAHLWDNTCVREGIKRKGRQGGYDKEEKAARAYDLAALKYWGPPAATNFPASNYIREIEEMKHMTRQEFIACLRRKSTGFSRGASVYRGVTRHHQHGRWQARIGRVAGNKDLYLGTFTTEEEAAEAYDIAAIKFRGINAVTNFELSRYDIDAIASSNLPIGSSKRLKHSPQEGSNQVQHTVRMVTGESQPQPGMASSFLHSLLQLGSLSGPCATPLLAVDPSV</sequence>